<evidence type="ECO:0000313" key="1">
    <source>
        <dbReference type="EMBL" id="OEV18159.1"/>
    </source>
</evidence>
<proteinExistence type="predicted"/>
<name>A0A1E7LPM8_9ACTN</name>
<comment type="caution">
    <text evidence="1">The sequence shown here is derived from an EMBL/GenBank/DDBJ whole genome shotgun (WGS) entry which is preliminary data.</text>
</comment>
<keyword evidence="2" id="KW-1185">Reference proteome</keyword>
<dbReference type="Proteomes" id="UP000175971">
    <property type="component" value="Unassembled WGS sequence"/>
</dbReference>
<evidence type="ECO:0000313" key="2">
    <source>
        <dbReference type="Proteomes" id="UP000175971"/>
    </source>
</evidence>
<reference evidence="1 2" key="1">
    <citation type="journal article" date="2016" name="Front. Microbiol.">
        <title>Comparative Genomics Analysis of Streptomyces Species Reveals Their Adaptation to the Marine Environment and Their Diversity at the Genomic Level.</title>
        <authorList>
            <person name="Tian X."/>
            <person name="Zhang Z."/>
            <person name="Yang T."/>
            <person name="Chen M."/>
            <person name="Li J."/>
            <person name="Chen F."/>
            <person name="Yang J."/>
            <person name="Li W."/>
            <person name="Zhang B."/>
            <person name="Zhang Z."/>
            <person name="Wu J."/>
            <person name="Zhang C."/>
            <person name="Long L."/>
            <person name="Xiao J."/>
        </authorList>
    </citation>
    <scope>NUCLEOTIDE SEQUENCE [LARGE SCALE GENOMIC DNA]</scope>
    <source>
        <strain evidence="1 2">SCSIO M10372</strain>
    </source>
</reference>
<dbReference type="PATRIC" id="fig|518642.7.peg.5040"/>
<organism evidence="1 2">
    <name type="scientific">Streptomyces nanshensis</name>
    <dbReference type="NCBI Taxonomy" id="518642"/>
    <lineage>
        <taxon>Bacteria</taxon>
        <taxon>Bacillati</taxon>
        <taxon>Actinomycetota</taxon>
        <taxon>Actinomycetes</taxon>
        <taxon>Kitasatosporales</taxon>
        <taxon>Streptomycetaceae</taxon>
        <taxon>Streptomyces</taxon>
    </lineage>
</organism>
<accession>A0A1E7LPM8</accession>
<dbReference type="RefSeq" id="WP_070202594.1">
    <property type="nucleotide sequence ID" value="NZ_LJGZ01000094.1"/>
</dbReference>
<protein>
    <submittedName>
        <fullName evidence="1">Uncharacterized protein</fullName>
    </submittedName>
</protein>
<dbReference type="AlphaFoldDB" id="A0A1E7LPM8"/>
<sequence length="174" mass="18300">MATSLYNASLAAELATMKRRLAVLERSPKNGGRADRCLAVSRSQATGSAVLFKTEEDLLHVSLVGINNPVVVIDAPVVMTSAGTVTIRPVPGAGSAPGALTASVKKGHTRARWVWRWPGRVGWQAGTGATYFTLKAKNSVDAQFGDKVFDPVIQAISEADAEALGQAVNTVRVS</sequence>
<dbReference type="EMBL" id="LJGZ01000094">
    <property type="protein sequence ID" value="OEV18159.1"/>
    <property type="molecule type" value="Genomic_DNA"/>
</dbReference>
<gene>
    <name evidence="1" type="ORF">AN221_23750</name>
</gene>